<dbReference type="OrthoDB" id="2379249at2759"/>
<reference evidence="1" key="1">
    <citation type="journal article" date="2020" name="Fungal Divers.">
        <title>Resolving the Mortierellaceae phylogeny through synthesis of multi-gene phylogenetics and phylogenomics.</title>
        <authorList>
            <person name="Vandepol N."/>
            <person name="Liber J."/>
            <person name="Desiro A."/>
            <person name="Na H."/>
            <person name="Kennedy M."/>
            <person name="Barry K."/>
            <person name="Grigoriev I.V."/>
            <person name="Miller A.N."/>
            <person name="O'Donnell K."/>
            <person name="Stajich J.E."/>
            <person name="Bonito G."/>
        </authorList>
    </citation>
    <scope>NUCLEOTIDE SEQUENCE</scope>
    <source>
        <strain evidence="1">REB-010B</strain>
    </source>
</reference>
<dbReference type="EMBL" id="JAAAIP010000183">
    <property type="protein sequence ID" value="KAG0323622.1"/>
    <property type="molecule type" value="Genomic_DNA"/>
</dbReference>
<accession>A0A9P6UX75</accession>
<evidence type="ECO:0000313" key="2">
    <source>
        <dbReference type="Proteomes" id="UP000738325"/>
    </source>
</evidence>
<sequence length="124" mass="14261">MVDIPFGNVIFRFRRDPADDMKFRCVCGTNFSSRQSLYNHVKGSSQWATECRKPCDIIVMDFHATESNPSIFGEKKDDDRQPVNVWLADEEEIIQANQASEQWALVASSDTEDLWMLLSNVKLK</sequence>
<keyword evidence="2" id="KW-1185">Reference proteome</keyword>
<evidence type="ECO:0000313" key="1">
    <source>
        <dbReference type="EMBL" id="KAG0323622.1"/>
    </source>
</evidence>
<name>A0A9P6UX75_9FUNG</name>
<dbReference type="Proteomes" id="UP000738325">
    <property type="component" value="Unassembled WGS sequence"/>
</dbReference>
<organism evidence="1 2">
    <name type="scientific">Dissophora globulifera</name>
    <dbReference type="NCBI Taxonomy" id="979702"/>
    <lineage>
        <taxon>Eukaryota</taxon>
        <taxon>Fungi</taxon>
        <taxon>Fungi incertae sedis</taxon>
        <taxon>Mucoromycota</taxon>
        <taxon>Mortierellomycotina</taxon>
        <taxon>Mortierellomycetes</taxon>
        <taxon>Mortierellales</taxon>
        <taxon>Mortierellaceae</taxon>
        <taxon>Dissophora</taxon>
    </lineage>
</organism>
<protein>
    <submittedName>
        <fullName evidence="1">Uncharacterized protein</fullName>
    </submittedName>
</protein>
<comment type="caution">
    <text evidence="1">The sequence shown here is derived from an EMBL/GenBank/DDBJ whole genome shotgun (WGS) entry which is preliminary data.</text>
</comment>
<gene>
    <name evidence="1" type="ORF">BGZ99_002677</name>
</gene>
<proteinExistence type="predicted"/>
<dbReference type="AlphaFoldDB" id="A0A9P6UX75"/>